<dbReference type="InterPro" id="IPR027417">
    <property type="entry name" value="P-loop_NTPase"/>
</dbReference>
<dbReference type="GO" id="GO:0015421">
    <property type="term" value="F:ABC-type oligopeptide transporter activity"/>
    <property type="evidence" value="ECO:0007669"/>
    <property type="project" value="TreeGrafter"/>
</dbReference>
<dbReference type="Pfam" id="PF00664">
    <property type="entry name" value="ABC_membrane"/>
    <property type="match status" value="1"/>
</dbReference>
<keyword evidence="5" id="KW-0547">Nucleotide-binding</keyword>
<dbReference type="PANTHER" id="PTHR43394:SF1">
    <property type="entry name" value="ATP-BINDING CASSETTE SUB-FAMILY B MEMBER 10, MITOCHONDRIAL"/>
    <property type="match status" value="1"/>
</dbReference>
<keyword evidence="4 9" id="KW-0812">Transmembrane</keyword>
<keyword evidence="13" id="KW-1185">Reference proteome</keyword>
<dbReference type="GO" id="GO:0005886">
    <property type="term" value="C:plasma membrane"/>
    <property type="evidence" value="ECO:0007669"/>
    <property type="project" value="UniProtKB-SubCell"/>
</dbReference>
<evidence type="ECO:0000256" key="1">
    <source>
        <dbReference type="ARBA" id="ARBA00004651"/>
    </source>
</evidence>
<comment type="subcellular location">
    <subcellularLocation>
        <location evidence="1">Cell membrane</location>
        <topology evidence="1">Multi-pass membrane protein</topology>
    </subcellularLocation>
</comment>
<dbReference type="InterPro" id="IPR036640">
    <property type="entry name" value="ABC1_TM_sf"/>
</dbReference>
<dbReference type="STRING" id="349521.HCH_00144"/>
<keyword evidence="2" id="KW-0813">Transport</keyword>
<keyword evidence="7 9" id="KW-1133">Transmembrane helix</keyword>
<evidence type="ECO:0000313" key="12">
    <source>
        <dbReference type="EMBL" id="ABC27063.1"/>
    </source>
</evidence>
<dbReference type="SUPFAM" id="SSF90123">
    <property type="entry name" value="ABC transporter transmembrane region"/>
    <property type="match status" value="1"/>
</dbReference>
<organism evidence="12 13">
    <name type="scientific">Hahella chejuensis (strain KCTC 2396)</name>
    <dbReference type="NCBI Taxonomy" id="349521"/>
    <lineage>
        <taxon>Bacteria</taxon>
        <taxon>Pseudomonadati</taxon>
        <taxon>Pseudomonadota</taxon>
        <taxon>Gammaproteobacteria</taxon>
        <taxon>Oceanospirillales</taxon>
        <taxon>Hahellaceae</taxon>
        <taxon>Hahella</taxon>
    </lineage>
</organism>
<feature type="transmembrane region" description="Helical" evidence="9">
    <location>
        <begin position="198"/>
        <end position="215"/>
    </location>
</feature>
<evidence type="ECO:0000259" key="10">
    <source>
        <dbReference type="PROSITE" id="PS50893"/>
    </source>
</evidence>
<dbReference type="HOGENOM" id="CLU_000604_84_3_6"/>
<dbReference type="SMART" id="SM00382">
    <property type="entry name" value="AAA"/>
    <property type="match status" value="1"/>
</dbReference>
<dbReference type="PROSITE" id="PS50929">
    <property type="entry name" value="ABC_TM1F"/>
    <property type="match status" value="1"/>
</dbReference>
<feature type="transmembrane region" description="Helical" evidence="9">
    <location>
        <begin position="93"/>
        <end position="113"/>
    </location>
</feature>
<dbReference type="GO" id="GO:0005524">
    <property type="term" value="F:ATP binding"/>
    <property type="evidence" value="ECO:0007669"/>
    <property type="project" value="UniProtKB-KW"/>
</dbReference>
<evidence type="ECO:0000256" key="6">
    <source>
        <dbReference type="ARBA" id="ARBA00022840"/>
    </source>
</evidence>
<feature type="transmembrane region" description="Helical" evidence="9">
    <location>
        <begin position="45"/>
        <end position="73"/>
    </location>
</feature>
<sequence length="620" mass="67830">MCLSHRTRRVPPSLYTRNPMASQSQSSFQALLSLLRYARGYRRRIIAAGSCSIINKLFDIAPEILIGIAIDVVVNKEQSFVAAMGFNTPQQQILALGVLTFFIWAGESIFEYLHLIMWRNLGQVLQADLRQDAYDHVQRLDMAFFESRSSGQLVSIINDDVNQLERFLDGGANNLIQVFVTVVAVGGVFLAISPFIALLAFTPIPIIVWGAFFFLKRANPLYADVREKVGGLASRLANNIGGIATIKSFTAEAQESERLREASDAYVQANRKAIAVSSAFIPVIRMAILAGFLATFTVGGLQALSGELNAGAYGVLVFLTQRLLWPLTNLAQTVDLFERAMASTRRILGVIETPIDVRDEGSHSLPQPVRGEVDFQNVSFEYAAGAGGVENVNLQVKAGSTLALVGATGSGKSTLIKLLLRFYRPRQGSILVDGVPIEQLPLKELRGAIGLVSQDVFLFEGSIRENIAYGRPTASEEEIIAAARTAEAWEFIARLPEGLDTPVGERGVKLSGGQRQRLSLARALLKDPPILVLDEATSAVDNETEAAIQRSLKHIAHGRTVVMIAHRLSTIVHADNIVVVDHGKVVEQGDHRQLLERKGMYWSQWQVQTGGEAEVETVFS</sequence>
<dbReference type="Proteomes" id="UP000000238">
    <property type="component" value="Chromosome"/>
</dbReference>
<dbReference type="InterPro" id="IPR039421">
    <property type="entry name" value="Type_1_exporter"/>
</dbReference>
<proteinExistence type="predicted"/>
<evidence type="ECO:0000313" key="13">
    <source>
        <dbReference type="Proteomes" id="UP000000238"/>
    </source>
</evidence>
<dbReference type="FunFam" id="3.40.50.300:FF:000221">
    <property type="entry name" value="Multidrug ABC transporter ATP-binding protein"/>
    <property type="match status" value="1"/>
</dbReference>
<dbReference type="Gene3D" id="1.20.1560.10">
    <property type="entry name" value="ABC transporter type 1, transmembrane domain"/>
    <property type="match status" value="1"/>
</dbReference>
<reference evidence="12 13" key="1">
    <citation type="journal article" date="2005" name="Nucleic Acids Res.">
        <title>Genomic blueprint of Hahella chejuensis, a marine microbe producing an algicidal agent.</title>
        <authorList>
            <person name="Jeong H."/>
            <person name="Yim J.H."/>
            <person name="Lee C."/>
            <person name="Choi S.-H."/>
            <person name="Park Y.K."/>
            <person name="Yoon S.H."/>
            <person name="Hur C.-G."/>
            <person name="Kang H.-Y."/>
            <person name="Kim D."/>
            <person name="Lee H.H."/>
            <person name="Park K.H."/>
            <person name="Park S.-H."/>
            <person name="Park H.-S."/>
            <person name="Lee H.K."/>
            <person name="Oh T.K."/>
            <person name="Kim J.F."/>
        </authorList>
    </citation>
    <scope>NUCLEOTIDE SEQUENCE [LARGE SCALE GENOMIC DNA]</scope>
    <source>
        <strain evidence="12 13">KCTC 2396</strain>
    </source>
</reference>
<dbReference type="GO" id="GO:0016887">
    <property type="term" value="F:ATP hydrolysis activity"/>
    <property type="evidence" value="ECO:0007669"/>
    <property type="project" value="InterPro"/>
</dbReference>
<dbReference type="EMBL" id="CP000155">
    <property type="protein sequence ID" value="ABC27063.1"/>
    <property type="molecule type" value="Genomic_DNA"/>
</dbReference>
<dbReference type="CDD" id="cd18565">
    <property type="entry name" value="ABC_6TM_exporter_like"/>
    <property type="match status" value="1"/>
</dbReference>
<evidence type="ECO:0000256" key="7">
    <source>
        <dbReference type="ARBA" id="ARBA00022989"/>
    </source>
</evidence>
<evidence type="ECO:0000256" key="3">
    <source>
        <dbReference type="ARBA" id="ARBA00022475"/>
    </source>
</evidence>
<dbReference type="PROSITE" id="PS00211">
    <property type="entry name" value="ABC_TRANSPORTER_1"/>
    <property type="match status" value="1"/>
</dbReference>
<keyword evidence="3" id="KW-1003">Cell membrane</keyword>
<name>Q2SQL1_HAHCH</name>
<evidence type="ECO:0000256" key="2">
    <source>
        <dbReference type="ARBA" id="ARBA00022448"/>
    </source>
</evidence>
<dbReference type="Pfam" id="PF00005">
    <property type="entry name" value="ABC_tran"/>
    <property type="match status" value="1"/>
</dbReference>
<evidence type="ECO:0000256" key="8">
    <source>
        <dbReference type="ARBA" id="ARBA00023136"/>
    </source>
</evidence>
<dbReference type="InterPro" id="IPR003593">
    <property type="entry name" value="AAA+_ATPase"/>
</dbReference>
<protein>
    <submittedName>
        <fullName evidence="12">ABC-type multidrug transport system, ATPase and permease components</fullName>
    </submittedName>
</protein>
<dbReference type="KEGG" id="hch:HCH_00144"/>
<evidence type="ECO:0000256" key="4">
    <source>
        <dbReference type="ARBA" id="ARBA00022692"/>
    </source>
</evidence>
<dbReference type="PROSITE" id="PS50893">
    <property type="entry name" value="ABC_TRANSPORTER_2"/>
    <property type="match status" value="1"/>
</dbReference>
<evidence type="ECO:0000259" key="11">
    <source>
        <dbReference type="PROSITE" id="PS50929"/>
    </source>
</evidence>
<dbReference type="InterPro" id="IPR003439">
    <property type="entry name" value="ABC_transporter-like_ATP-bd"/>
</dbReference>
<feature type="domain" description="ABC transmembrane type-1" evidence="11">
    <location>
        <begin position="46"/>
        <end position="339"/>
    </location>
</feature>
<dbReference type="InterPro" id="IPR017871">
    <property type="entry name" value="ABC_transporter-like_CS"/>
</dbReference>
<dbReference type="eggNOG" id="COG1132">
    <property type="taxonomic scope" value="Bacteria"/>
</dbReference>
<evidence type="ECO:0000256" key="9">
    <source>
        <dbReference type="SAM" id="Phobius"/>
    </source>
</evidence>
<evidence type="ECO:0000256" key="5">
    <source>
        <dbReference type="ARBA" id="ARBA00022741"/>
    </source>
</evidence>
<dbReference type="SUPFAM" id="SSF52540">
    <property type="entry name" value="P-loop containing nucleoside triphosphate hydrolases"/>
    <property type="match status" value="1"/>
</dbReference>
<feature type="transmembrane region" description="Helical" evidence="9">
    <location>
        <begin position="175"/>
        <end position="192"/>
    </location>
</feature>
<dbReference type="InterPro" id="IPR011527">
    <property type="entry name" value="ABC1_TM_dom"/>
</dbReference>
<keyword evidence="6" id="KW-0067">ATP-binding</keyword>
<dbReference type="PANTHER" id="PTHR43394">
    <property type="entry name" value="ATP-DEPENDENT PERMEASE MDL1, MITOCHONDRIAL"/>
    <property type="match status" value="1"/>
</dbReference>
<accession>Q2SQL1</accession>
<feature type="transmembrane region" description="Helical" evidence="9">
    <location>
        <begin position="279"/>
        <end position="304"/>
    </location>
</feature>
<dbReference type="Gene3D" id="3.40.50.300">
    <property type="entry name" value="P-loop containing nucleotide triphosphate hydrolases"/>
    <property type="match status" value="1"/>
</dbReference>
<keyword evidence="8 9" id="KW-0472">Membrane</keyword>
<feature type="domain" description="ABC transporter" evidence="10">
    <location>
        <begin position="373"/>
        <end position="607"/>
    </location>
</feature>
<dbReference type="AlphaFoldDB" id="Q2SQL1"/>
<gene>
    <name evidence="12" type="ordered locus">HCH_00144</name>
</gene>